<feature type="non-terminal residue" evidence="1">
    <location>
        <position position="1"/>
    </location>
</feature>
<evidence type="ECO:0000313" key="1">
    <source>
        <dbReference type="EMBL" id="TYH14600.1"/>
    </source>
</evidence>
<organism evidence="1 2">
    <name type="scientific">Gossypium darwinii</name>
    <name type="common">Darwin's cotton</name>
    <name type="synonym">Gossypium barbadense var. darwinii</name>
    <dbReference type="NCBI Taxonomy" id="34276"/>
    <lineage>
        <taxon>Eukaryota</taxon>
        <taxon>Viridiplantae</taxon>
        <taxon>Streptophyta</taxon>
        <taxon>Embryophyta</taxon>
        <taxon>Tracheophyta</taxon>
        <taxon>Spermatophyta</taxon>
        <taxon>Magnoliopsida</taxon>
        <taxon>eudicotyledons</taxon>
        <taxon>Gunneridae</taxon>
        <taxon>Pentapetalae</taxon>
        <taxon>rosids</taxon>
        <taxon>malvids</taxon>
        <taxon>Malvales</taxon>
        <taxon>Malvaceae</taxon>
        <taxon>Malvoideae</taxon>
        <taxon>Gossypium</taxon>
    </lineage>
</organism>
<evidence type="ECO:0000313" key="2">
    <source>
        <dbReference type="Proteomes" id="UP000323506"/>
    </source>
</evidence>
<keyword evidence="2" id="KW-1185">Reference proteome</keyword>
<sequence length="89" mass="10034">NYSAIFKIFYISFSEKLERREKSISSGFIFPFYSCPPTFGSLVLREVPSVLGMPLYEQVSDMGRVGHPSICSSILVDYVIEVIQASKMV</sequence>
<dbReference type="Proteomes" id="UP000323506">
    <property type="component" value="Chromosome A06"/>
</dbReference>
<reference evidence="1 2" key="1">
    <citation type="submission" date="2019-06" db="EMBL/GenBank/DDBJ databases">
        <title>WGS assembly of Gossypium darwinii.</title>
        <authorList>
            <person name="Chen Z.J."/>
            <person name="Sreedasyam A."/>
            <person name="Ando A."/>
            <person name="Song Q."/>
            <person name="De L."/>
            <person name="Hulse-Kemp A."/>
            <person name="Ding M."/>
            <person name="Ye W."/>
            <person name="Kirkbride R."/>
            <person name="Jenkins J."/>
            <person name="Plott C."/>
            <person name="Lovell J."/>
            <person name="Lin Y.-M."/>
            <person name="Vaughn R."/>
            <person name="Liu B."/>
            <person name="Li W."/>
            <person name="Simpson S."/>
            <person name="Scheffler B."/>
            <person name="Saski C."/>
            <person name="Grover C."/>
            <person name="Hu G."/>
            <person name="Conover J."/>
            <person name="Carlson J."/>
            <person name="Shu S."/>
            <person name="Boston L."/>
            <person name="Williams M."/>
            <person name="Peterson D."/>
            <person name="Mcgee K."/>
            <person name="Jones D."/>
            <person name="Wendel J."/>
            <person name="Stelly D."/>
            <person name="Grimwood J."/>
            <person name="Schmutz J."/>
        </authorList>
    </citation>
    <scope>NUCLEOTIDE SEQUENCE [LARGE SCALE GENOMIC DNA]</scope>
    <source>
        <strain evidence="1">1808015.09</strain>
    </source>
</reference>
<name>A0A5D2GA66_GOSDA</name>
<dbReference type="AlphaFoldDB" id="A0A5D2GA66"/>
<gene>
    <name evidence="1" type="ORF">ES288_A06G233900v1</name>
</gene>
<protein>
    <submittedName>
        <fullName evidence="1">Uncharacterized protein</fullName>
    </submittedName>
</protein>
<dbReference type="EMBL" id="CM017693">
    <property type="protein sequence ID" value="TYH14600.1"/>
    <property type="molecule type" value="Genomic_DNA"/>
</dbReference>
<proteinExistence type="predicted"/>
<accession>A0A5D2GA66</accession>